<feature type="domain" description="HTH araC/xylS-type" evidence="4">
    <location>
        <begin position="181"/>
        <end position="279"/>
    </location>
</feature>
<reference evidence="5 6" key="1">
    <citation type="submission" date="2023-03" db="EMBL/GenBank/DDBJ databases">
        <title>Draft genome sequence of the bacteria which degrade cell wall of Tricholomamatutake.</title>
        <authorList>
            <person name="Konishi Y."/>
            <person name="Fukuta Y."/>
            <person name="Shirasaka N."/>
        </authorList>
    </citation>
    <scope>NUCLEOTIDE SEQUENCE [LARGE SCALE GENOMIC DNA]</scope>
    <source>
        <strain evidence="6">mu1</strain>
    </source>
</reference>
<dbReference type="PROSITE" id="PS00041">
    <property type="entry name" value="HTH_ARAC_FAMILY_1"/>
    <property type="match status" value="1"/>
</dbReference>
<proteinExistence type="predicted"/>
<evidence type="ECO:0000256" key="3">
    <source>
        <dbReference type="ARBA" id="ARBA00023163"/>
    </source>
</evidence>
<dbReference type="Gene3D" id="1.10.10.60">
    <property type="entry name" value="Homeodomain-like"/>
    <property type="match status" value="2"/>
</dbReference>
<protein>
    <recommendedName>
        <fullName evidence="4">HTH araC/xylS-type domain-containing protein</fullName>
    </recommendedName>
</protein>
<dbReference type="PROSITE" id="PS01124">
    <property type="entry name" value="HTH_ARAC_FAMILY_2"/>
    <property type="match status" value="1"/>
</dbReference>
<keyword evidence="1" id="KW-0805">Transcription regulation</keyword>
<sequence length="285" mass="32781">MEQGNESFVISIDRFKPHTFQLAEGDGLFISHSHPYDELTLVLEGEGYYSSPEQNIKVSAGSLILIPPGLHHGFVCTVPWRGVSVHFNHERIPLQSQYLFYSGFECNRIECIQLDKDDRNWAEISLSQLEKEWTKEEHSMDSRNMMRIAFETAVALFQRYKSAASEAVQTAGGGNDQTIIQEVLKEIHAKFYSQLTVHELASRHYVSESNLRKKFTETVGVSPKQYMINLRMEEAKRLLRQTDKAIESISSEVGFTSSSRFYDFFVRAVGVTPYEWRKQLIKQPN</sequence>
<dbReference type="Proteomes" id="UP001157114">
    <property type="component" value="Unassembled WGS sequence"/>
</dbReference>
<name>A0ABQ6G915_9BACL</name>
<evidence type="ECO:0000259" key="4">
    <source>
        <dbReference type="PROSITE" id="PS01124"/>
    </source>
</evidence>
<dbReference type="Pfam" id="PF07883">
    <property type="entry name" value="Cupin_2"/>
    <property type="match status" value="1"/>
</dbReference>
<dbReference type="Pfam" id="PF12833">
    <property type="entry name" value="HTH_18"/>
    <property type="match status" value="1"/>
</dbReference>
<dbReference type="InterPro" id="IPR018062">
    <property type="entry name" value="HTH_AraC-typ_CS"/>
</dbReference>
<dbReference type="InterPro" id="IPR014710">
    <property type="entry name" value="RmlC-like_jellyroll"/>
</dbReference>
<dbReference type="SUPFAM" id="SSF51215">
    <property type="entry name" value="Regulatory protein AraC"/>
    <property type="match status" value="1"/>
</dbReference>
<evidence type="ECO:0000256" key="1">
    <source>
        <dbReference type="ARBA" id="ARBA00023015"/>
    </source>
</evidence>
<keyword evidence="6" id="KW-1185">Reference proteome</keyword>
<dbReference type="SUPFAM" id="SSF46689">
    <property type="entry name" value="Homeodomain-like"/>
    <property type="match status" value="2"/>
</dbReference>
<keyword evidence="2" id="KW-0238">DNA-binding</keyword>
<keyword evidence="3" id="KW-0804">Transcription</keyword>
<dbReference type="PANTHER" id="PTHR43280:SF28">
    <property type="entry name" value="HTH-TYPE TRANSCRIPTIONAL ACTIVATOR RHAS"/>
    <property type="match status" value="1"/>
</dbReference>
<comment type="caution">
    <text evidence="5">The sequence shown here is derived from an EMBL/GenBank/DDBJ whole genome shotgun (WGS) entry which is preliminary data.</text>
</comment>
<dbReference type="EMBL" id="BSSQ01000003">
    <property type="protein sequence ID" value="GLX66535.1"/>
    <property type="molecule type" value="Genomic_DNA"/>
</dbReference>
<dbReference type="SMART" id="SM00342">
    <property type="entry name" value="HTH_ARAC"/>
    <property type="match status" value="1"/>
</dbReference>
<dbReference type="InterPro" id="IPR037923">
    <property type="entry name" value="HTH-like"/>
</dbReference>
<evidence type="ECO:0000256" key="2">
    <source>
        <dbReference type="ARBA" id="ARBA00023125"/>
    </source>
</evidence>
<dbReference type="InterPro" id="IPR009057">
    <property type="entry name" value="Homeodomain-like_sf"/>
</dbReference>
<dbReference type="InterPro" id="IPR018060">
    <property type="entry name" value="HTH_AraC"/>
</dbReference>
<organism evidence="5 6">
    <name type="scientific">Paenibacillus glycanilyticus</name>
    <dbReference type="NCBI Taxonomy" id="126569"/>
    <lineage>
        <taxon>Bacteria</taxon>
        <taxon>Bacillati</taxon>
        <taxon>Bacillota</taxon>
        <taxon>Bacilli</taxon>
        <taxon>Bacillales</taxon>
        <taxon>Paenibacillaceae</taxon>
        <taxon>Paenibacillus</taxon>
    </lineage>
</organism>
<evidence type="ECO:0000313" key="5">
    <source>
        <dbReference type="EMBL" id="GLX66535.1"/>
    </source>
</evidence>
<accession>A0ABQ6G915</accession>
<gene>
    <name evidence="5" type="ORF">MU1_08790</name>
</gene>
<dbReference type="Gene3D" id="2.60.120.10">
    <property type="entry name" value="Jelly Rolls"/>
    <property type="match status" value="1"/>
</dbReference>
<evidence type="ECO:0000313" key="6">
    <source>
        <dbReference type="Proteomes" id="UP001157114"/>
    </source>
</evidence>
<dbReference type="PANTHER" id="PTHR43280">
    <property type="entry name" value="ARAC-FAMILY TRANSCRIPTIONAL REGULATOR"/>
    <property type="match status" value="1"/>
</dbReference>
<dbReference type="InterPro" id="IPR013096">
    <property type="entry name" value="Cupin_2"/>
</dbReference>